<evidence type="ECO:0000313" key="3">
    <source>
        <dbReference type="Proteomes" id="UP001465976"/>
    </source>
</evidence>
<proteinExistence type="predicted"/>
<feature type="compositionally biased region" description="Basic and acidic residues" evidence="1">
    <location>
        <begin position="116"/>
        <end position="130"/>
    </location>
</feature>
<sequence>EKGGVGKLLGGVAPDNLPASYHTSSAYYVLRGGKSAQDWIWEHQTTLLRDSVGISLDPSPETARLVAPSFVKPGYSRVPLENQNWSTSAQTAVAMEPKRQEYEAPLPFDRSTSTVRAREHSTVTASKHAE</sequence>
<organism evidence="2 3">
    <name type="scientific">Marasmius crinis-equi</name>
    <dbReference type="NCBI Taxonomy" id="585013"/>
    <lineage>
        <taxon>Eukaryota</taxon>
        <taxon>Fungi</taxon>
        <taxon>Dikarya</taxon>
        <taxon>Basidiomycota</taxon>
        <taxon>Agaricomycotina</taxon>
        <taxon>Agaricomycetes</taxon>
        <taxon>Agaricomycetidae</taxon>
        <taxon>Agaricales</taxon>
        <taxon>Marasmiineae</taxon>
        <taxon>Marasmiaceae</taxon>
        <taxon>Marasmius</taxon>
    </lineage>
</organism>
<protein>
    <submittedName>
        <fullName evidence="2">Uncharacterized protein</fullName>
    </submittedName>
</protein>
<feature type="non-terminal residue" evidence="2">
    <location>
        <position position="130"/>
    </location>
</feature>
<comment type="caution">
    <text evidence="2">The sequence shown here is derived from an EMBL/GenBank/DDBJ whole genome shotgun (WGS) entry which is preliminary data.</text>
</comment>
<reference evidence="2 3" key="1">
    <citation type="submission" date="2024-02" db="EMBL/GenBank/DDBJ databases">
        <title>A draft genome for the cacao thread blight pathogen Marasmius crinis-equi.</title>
        <authorList>
            <person name="Cohen S.P."/>
            <person name="Baruah I.K."/>
            <person name="Amoako-Attah I."/>
            <person name="Bukari Y."/>
            <person name="Meinhardt L.W."/>
            <person name="Bailey B.A."/>
        </authorList>
    </citation>
    <scope>NUCLEOTIDE SEQUENCE [LARGE SCALE GENOMIC DNA]</scope>
    <source>
        <strain evidence="2 3">GH-76</strain>
    </source>
</reference>
<gene>
    <name evidence="2" type="ORF">V5O48_019682</name>
</gene>
<evidence type="ECO:0000313" key="2">
    <source>
        <dbReference type="EMBL" id="KAL0562405.1"/>
    </source>
</evidence>
<feature type="region of interest" description="Disordered" evidence="1">
    <location>
        <begin position="96"/>
        <end position="130"/>
    </location>
</feature>
<keyword evidence="3" id="KW-1185">Reference proteome</keyword>
<name>A0ABR3EHQ7_9AGAR</name>
<accession>A0ABR3EHQ7</accession>
<feature type="non-terminal residue" evidence="2">
    <location>
        <position position="1"/>
    </location>
</feature>
<evidence type="ECO:0000256" key="1">
    <source>
        <dbReference type="SAM" id="MobiDB-lite"/>
    </source>
</evidence>
<dbReference type="Proteomes" id="UP001465976">
    <property type="component" value="Unassembled WGS sequence"/>
</dbReference>
<dbReference type="EMBL" id="JBAHYK010005869">
    <property type="protein sequence ID" value="KAL0562405.1"/>
    <property type="molecule type" value="Genomic_DNA"/>
</dbReference>